<dbReference type="EMBL" id="NUWN01000035">
    <property type="protein sequence ID" value="PFK43269.1"/>
    <property type="molecule type" value="Genomic_DNA"/>
</dbReference>
<dbReference type="SUPFAM" id="SSF56784">
    <property type="entry name" value="HAD-like"/>
    <property type="match status" value="1"/>
</dbReference>
<dbReference type="NCBIfam" id="TIGR02254">
    <property type="entry name" value="YjjG_YfnB"/>
    <property type="match status" value="1"/>
</dbReference>
<organism evidence="1 2">
    <name type="scientific">Bacillus cereus</name>
    <dbReference type="NCBI Taxonomy" id="1396"/>
    <lineage>
        <taxon>Bacteria</taxon>
        <taxon>Bacillati</taxon>
        <taxon>Bacillota</taxon>
        <taxon>Bacilli</taxon>
        <taxon>Bacillales</taxon>
        <taxon>Bacillaceae</taxon>
        <taxon>Bacillus</taxon>
        <taxon>Bacillus cereus group</taxon>
    </lineage>
</organism>
<name>A0A2B0MQU8_BACCE</name>
<dbReference type="InterPro" id="IPR006439">
    <property type="entry name" value="HAD-SF_hydro_IA"/>
</dbReference>
<dbReference type="GO" id="GO:0008253">
    <property type="term" value="F:5'-nucleotidase activity"/>
    <property type="evidence" value="ECO:0007669"/>
    <property type="project" value="InterPro"/>
</dbReference>
<dbReference type="PANTHER" id="PTHR47478:SF1">
    <property type="entry name" value="PYRIMIDINE 5'-NUCLEOTIDASE YJJG"/>
    <property type="match status" value="1"/>
</dbReference>
<dbReference type="SFLD" id="SFLDS00003">
    <property type="entry name" value="Haloacid_Dehalogenase"/>
    <property type="match status" value="1"/>
</dbReference>
<dbReference type="Gene3D" id="1.10.150.240">
    <property type="entry name" value="Putative phosphatase, domain 2"/>
    <property type="match status" value="1"/>
</dbReference>
<dbReference type="AlphaFoldDB" id="A0A2B0MQU8"/>
<dbReference type="Gene3D" id="3.40.50.1000">
    <property type="entry name" value="HAD superfamily/HAD-like"/>
    <property type="match status" value="1"/>
</dbReference>
<dbReference type="PANTHER" id="PTHR47478">
    <property type="match status" value="1"/>
</dbReference>
<dbReference type="InterPro" id="IPR036412">
    <property type="entry name" value="HAD-like_sf"/>
</dbReference>
<accession>A0A2B0MQU8</accession>
<dbReference type="Proteomes" id="UP000242656">
    <property type="component" value="Unassembled WGS sequence"/>
</dbReference>
<comment type="caution">
    <text evidence="1">The sequence shown here is derived from an EMBL/GenBank/DDBJ whole genome shotgun (WGS) entry which is preliminary data.</text>
</comment>
<protein>
    <submittedName>
        <fullName evidence="1">Noncanonical pyrimidine nucleotidase, YjjG family</fullName>
    </submittedName>
</protein>
<dbReference type="PRINTS" id="PR00413">
    <property type="entry name" value="HADHALOGNASE"/>
</dbReference>
<dbReference type="InterPro" id="IPR052550">
    <property type="entry name" value="Pyrimidine_5'-ntase_YjjG"/>
</dbReference>
<dbReference type="InterPro" id="IPR023214">
    <property type="entry name" value="HAD_sf"/>
</dbReference>
<sequence>MKYNVIFFDVDDTLFDFSMSEKNALHKVFEDFGLPTGEVDYKNSYKEISKVLWRELEQGTTTLSELGVERFRRLFLEHNLEIDAATCNSAYLTYLGKEVHLVPGAVDLCNSLTGCRLAIITNGFANVQKSRIEGSPLSNTFEHLIISEEAGFQKPDQGIFEYAFSKLKITDKTKVLIVGDSLTSDIQGGINYGIDTCWFNPNGKENHIGIQPTYEIRELTEIIEIVGEKGDLHNIYKNINCERTIF</sequence>
<evidence type="ECO:0000313" key="2">
    <source>
        <dbReference type="Proteomes" id="UP000242656"/>
    </source>
</evidence>
<dbReference type="NCBIfam" id="NF006976">
    <property type="entry name" value="PRK09449.1"/>
    <property type="match status" value="1"/>
</dbReference>
<dbReference type="InterPro" id="IPR023198">
    <property type="entry name" value="PGP-like_dom2"/>
</dbReference>
<dbReference type="NCBIfam" id="TIGR01549">
    <property type="entry name" value="HAD-SF-IA-v1"/>
    <property type="match status" value="1"/>
</dbReference>
<dbReference type="InterPro" id="IPR011951">
    <property type="entry name" value="HAD-SF_hydro_IA_YjjG/PynA"/>
</dbReference>
<dbReference type="RefSeq" id="WP_098490770.1">
    <property type="nucleotide sequence ID" value="NZ_NUWN01000035.1"/>
</dbReference>
<dbReference type="SFLD" id="SFLDG01129">
    <property type="entry name" value="C1.5:_HAD__Beta-PGM__Phosphata"/>
    <property type="match status" value="1"/>
</dbReference>
<dbReference type="CDD" id="cd04305">
    <property type="entry name" value="HAD_Neu5Ac-Pase_like"/>
    <property type="match status" value="1"/>
</dbReference>
<reference evidence="1 2" key="1">
    <citation type="submission" date="2017-09" db="EMBL/GenBank/DDBJ databases">
        <title>Large-scale bioinformatics analysis of Bacillus genomes uncovers conserved roles of natural products in bacterial physiology.</title>
        <authorList>
            <consortium name="Agbiome Team Llc"/>
            <person name="Bleich R.M."/>
            <person name="Grubbs K.J."/>
            <person name="Santa Maria K.C."/>
            <person name="Allen S.E."/>
            <person name="Farag S."/>
            <person name="Shank E.A."/>
            <person name="Bowers A."/>
        </authorList>
    </citation>
    <scope>NUCLEOTIDE SEQUENCE [LARGE SCALE GENOMIC DNA]</scope>
    <source>
        <strain evidence="1 2">AFS083043</strain>
    </source>
</reference>
<gene>
    <name evidence="1" type="ORF">COI93_10685</name>
</gene>
<dbReference type="SFLD" id="SFLDG01135">
    <property type="entry name" value="C1.5.6:_HAD__Beta-PGM__Phospha"/>
    <property type="match status" value="1"/>
</dbReference>
<evidence type="ECO:0000313" key="1">
    <source>
        <dbReference type="EMBL" id="PFK43269.1"/>
    </source>
</evidence>
<dbReference type="Pfam" id="PF00702">
    <property type="entry name" value="Hydrolase"/>
    <property type="match status" value="1"/>
</dbReference>
<proteinExistence type="predicted"/>